<gene>
    <name evidence="9" type="ORF">chiPu_0012826</name>
</gene>
<dbReference type="OMA" id="PIGIHHN"/>
<protein>
    <recommendedName>
        <fullName evidence="8">EVA1 domain-containing protein</fullName>
    </recommendedName>
</protein>
<dbReference type="PANTHER" id="PTHR48422">
    <property type="entry name" value="PROTEIN EVA-1 HOMOLOG B-RELATED"/>
    <property type="match status" value="1"/>
</dbReference>
<keyword evidence="4 7" id="KW-1133">Transmembrane helix</keyword>
<keyword evidence="3 7" id="KW-0812">Transmembrane</keyword>
<keyword evidence="10" id="KW-1185">Reference proteome</keyword>
<feature type="transmembrane region" description="Helical" evidence="7">
    <location>
        <begin position="28"/>
        <end position="49"/>
    </location>
</feature>
<feature type="region of interest" description="Disordered" evidence="6">
    <location>
        <begin position="59"/>
        <end position="115"/>
    </location>
</feature>
<dbReference type="STRING" id="137246.A0A401SVF8"/>
<evidence type="ECO:0000256" key="1">
    <source>
        <dbReference type="ARBA" id="ARBA00004167"/>
    </source>
</evidence>
<feature type="compositionally biased region" description="Polar residues" evidence="6">
    <location>
        <begin position="91"/>
        <end position="115"/>
    </location>
</feature>
<evidence type="ECO:0000256" key="6">
    <source>
        <dbReference type="SAM" id="MobiDB-lite"/>
    </source>
</evidence>
<dbReference type="Proteomes" id="UP000287033">
    <property type="component" value="Unassembled WGS sequence"/>
</dbReference>
<evidence type="ECO:0000259" key="8">
    <source>
        <dbReference type="Pfam" id="PF14851"/>
    </source>
</evidence>
<sequence>MDIPKAEVTLLTNSIQAYMQIKSNPEKAALYFITGVCFGLVLTLCLLVIRISCHTRTAASPPAKKKVEEGSEEEDEEEDEEEEEEEGDSVLPTTTDLTLANHTQPHTSSNVNVFTSAEELERAQLLEERERIIREIWRSGQPDILGSGCHQFEMELMPNGAQREHRTWSPTSEGKY</sequence>
<feature type="domain" description="EVA1" evidence="8">
    <location>
        <begin position="8"/>
        <end position="151"/>
    </location>
</feature>
<evidence type="ECO:0000256" key="2">
    <source>
        <dbReference type="ARBA" id="ARBA00006023"/>
    </source>
</evidence>
<dbReference type="EMBL" id="BEZZ01000590">
    <property type="protein sequence ID" value="GCC34353.1"/>
    <property type="molecule type" value="Genomic_DNA"/>
</dbReference>
<dbReference type="OrthoDB" id="8956386at2759"/>
<keyword evidence="5 7" id="KW-0472">Membrane</keyword>
<dbReference type="InterPro" id="IPR052461">
    <property type="entry name" value="EVA1_A/B"/>
</dbReference>
<evidence type="ECO:0000313" key="9">
    <source>
        <dbReference type="EMBL" id="GCC34353.1"/>
    </source>
</evidence>
<evidence type="ECO:0000256" key="5">
    <source>
        <dbReference type="ARBA" id="ARBA00023136"/>
    </source>
</evidence>
<dbReference type="PANTHER" id="PTHR48422:SF2">
    <property type="entry name" value="PROTEIN EVA-1 HOMOLOG B"/>
    <property type="match status" value="1"/>
</dbReference>
<reference evidence="9 10" key="1">
    <citation type="journal article" date="2018" name="Nat. Ecol. Evol.">
        <title>Shark genomes provide insights into elasmobranch evolution and the origin of vertebrates.</title>
        <authorList>
            <person name="Hara Y"/>
            <person name="Yamaguchi K"/>
            <person name="Onimaru K"/>
            <person name="Kadota M"/>
            <person name="Koyanagi M"/>
            <person name="Keeley SD"/>
            <person name="Tatsumi K"/>
            <person name="Tanaka K"/>
            <person name="Motone F"/>
            <person name="Kageyama Y"/>
            <person name="Nozu R"/>
            <person name="Adachi N"/>
            <person name="Nishimura O"/>
            <person name="Nakagawa R"/>
            <person name="Tanegashima C"/>
            <person name="Kiyatake I"/>
            <person name="Matsumoto R"/>
            <person name="Murakumo K"/>
            <person name="Nishida K"/>
            <person name="Terakita A"/>
            <person name="Kuratani S"/>
            <person name="Sato K"/>
            <person name="Hyodo S Kuraku.S."/>
        </authorList>
    </citation>
    <scope>NUCLEOTIDE SEQUENCE [LARGE SCALE GENOMIC DNA]</scope>
</reference>
<feature type="compositionally biased region" description="Acidic residues" evidence="6">
    <location>
        <begin position="70"/>
        <end position="88"/>
    </location>
</feature>
<evidence type="ECO:0000256" key="7">
    <source>
        <dbReference type="SAM" id="Phobius"/>
    </source>
</evidence>
<evidence type="ECO:0000256" key="4">
    <source>
        <dbReference type="ARBA" id="ARBA00022989"/>
    </source>
</evidence>
<dbReference type="InterPro" id="IPR039500">
    <property type="entry name" value="EVA1_dom"/>
</dbReference>
<organism evidence="9 10">
    <name type="scientific">Chiloscyllium punctatum</name>
    <name type="common">Brownbanded bambooshark</name>
    <name type="synonym">Hemiscyllium punctatum</name>
    <dbReference type="NCBI Taxonomy" id="137246"/>
    <lineage>
        <taxon>Eukaryota</taxon>
        <taxon>Metazoa</taxon>
        <taxon>Chordata</taxon>
        <taxon>Craniata</taxon>
        <taxon>Vertebrata</taxon>
        <taxon>Chondrichthyes</taxon>
        <taxon>Elasmobranchii</taxon>
        <taxon>Galeomorphii</taxon>
        <taxon>Galeoidea</taxon>
        <taxon>Orectolobiformes</taxon>
        <taxon>Hemiscylliidae</taxon>
        <taxon>Chiloscyllium</taxon>
    </lineage>
</organism>
<dbReference type="AlphaFoldDB" id="A0A401SVF8"/>
<name>A0A401SVF8_CHIPU</name>
<comment type="caution">
    <text evidence="9">The sequence shown here is derived from an EMBL/GenBank/DDBJ whole genome shotgun (WGS) entry which is preliminary data.</text>
</comment>
<comment type="subcellular location">
    <subcellularLocation>
        <location evidence="1">Membrane</location>
        <topology evidence="1">Single-pass membrane protein</topology>
    </subcellularLocation>
</comment>
<dbReference type="GO" id="GO:0016020">
    <property type="term" value="C:membrane"/>
    <property type="evidence" value="ECO:0007669"/>
    <property type="project" value="UniProtKB-SubCell"/>
</dbReference>
<proteinExistence type="inferred from homology"/>
<comment type="similarity">
    <text evidence="2">Belongs to the EVA1 family.</text>
</comment>
<evidence type="ECO:0000313" key="10">
    <source>
        <dbReference type="Proteomes" id="UP000287033"/>
    </source>
</evidence>
<accession>A0A401SVF8</accession>
<evidence type="ECO:0000256" key="3">
    <source>
        <dbReference type="ARBA" id="ARBA00022692"/>
    </source>
</evidence>
<dbReference type="Pfam" id="PF14851">
    <property type="entry name" value="FAM176"/>
    <property type="match status" value="1"/>
</dbReference>